<organism evidence="2 3">
    <name type="scientific">candidate division MSBL1 archaeon SCGC-AAA382F02</name>
    <dbReference type="NCBI Taxonomy" id="1698282"/>
    <lineage>
        <taxon>Archaea</taxon>
        <taxon>Methanobacteriati</taxon>
        <taxon>Methanobacteriota</taxon>
        <taxon>candidate division MSBL1</taxon>
    </lineage>
</organism>
<dbReference type="AlphaFoldDB" id="A0A133VI96"/>
<dbReference type="InterPro" id="IPR005368">
    <property type="entry name" value="UPF0175"/>
</dbReference>
<evidence type="ECO:0000313" key="3">
    <source>
        <dbReference type="Proteomes" id="UP000070491"/>
    </source>
</evidence>
<dbReference type="Gene3D" id="1.10.1220.10">
    <property type="entry name" value="Met repressor-like"/>
    <property type="match status" value="1"/>
</dbReference>
<dbReference type="Pfam" id="PF03683">
    <property type="entry name" value="UPF0175"/>
    <property type="match status" value="1"/>
</dbReference>
<keyword evidence="3" id="KW-1185">Reference proteome</keyword>
<feature type="domain" description="Ribbon-helix-helix protein CopG" evidence="1">
    <location>
        <begin position="3"/>
        <end position="42"/>
    </location>
</feature>
<dbReference type="InterPro" id="IPR002145">
    <property type="entry name" value="CopG"/>
</dbReference>
<proteinExistence type="predicted"/>
<reference evidence="2 3" key="1">
    <citation type="journal article" date="2016" name="Sci. Rep.">
        <title>Metabolic traits of an uncultured archaeal lineage -MSBL1- from brine pools of the Red Sea.</title>
        <authorList>
            <person name="Mwirichia R."/>
            <person name="Alam I."/>
            <person name="Rashid M."/>
            <person name="Vinu M."/>
            <person name="Ba-Alawi W."/>
            <person name="Anthony Kamau A."/>
            <person name="Kamanda Ngugi D."/>
            <person name="Goker M."/>
            <person name="Klenk H.P."/>
            <person name="Bajic V."/>
            <person name="Stingl U."/>
        </authorList>
    </citation>
    <scope>NUCLEOTIDE SEQUENCE [LARGE SCALE GENOMIC DNA]</scope>
    <source>
        <strain evidence="2">SCGC-AAA382F02</strain>
    </source>
</reference>
<dbReference type="InterPro" id="IPR013321">
    <property type="entry name" value="Arc_rbn_hlx_hlx"/>
</dbReference>
<sequence>MPKSVGVRMDEDLLEKIDQMSEKKSLDRSTLVRKLLRKGYEIEKKERAAEKYRQGKITLSKAAKEAEVTVWEMEKFLVETGYRSEYSVKDLDREISKV</sequence>
<comment type="caution">
    <text evidence="2">The sequence shown here is derived from an EMBL/GenBank/DDBJ whole genome shotgun (WGS) entry which is preliminary data.</text>
</comment>
<dbReference type="Pfam" id="PF01402">
    <property type="entry name" value="RHH_1"/>
    <property type="match status" value="1"/>
</dbReference>
<evidence type="ECO:0000259" key="1">
    <source>
        <dbReference type="Pfam" id="PF01402"/>
    </source>
</evidence>
<dbReference type="SUPFAM" id="SSF47598">
    <property type="entry name" value="Ribbon-helix-helix"/>
    <property type="match status" value="1"/>
</dbReference>
<dbReference type="GO" id="GO:0006355">
    <property type="term" value="P:regulation of DNA-templated transcription"/>
    <property type="evidence" value="ECO:0007669"/>
    <property type="project" value="InterPro"/>
</dbReference>
<protein>
    <recommendedName>
        <fullName evidence="1">Ribbon-helix-helix protein CopG domain-containing protein</fullName>
    </recommendedName>
</protein>
<dbReference type="EMBL" id="LHYG01000012">
    <property type="protein sequence ID" value="KXB06173.1"/>
    <property type="molecule type" value="Genomic_DNA"/>
</dbReference>
<accession>A0A133VI96</accession>
<gene>
    <name evidence="2" type="ORF">AKJ53_01150</name>
</gene>
<name>A0A133VI96_9EURY</name>
<evidence type="ECO:0000313" key="2">
    <source>
        <dbReference type="EMBL" id="KXB06173.1"/>
    </source>
</evidence>
<dbReference type="InterPro" id="IPR010985">
    <property type="entry name" value="Ribbon_hlx_hlx"/>
</dbReference>
<dbReference type="Proteomes" id="UP000070491">
    <property type="component" value="Unassembled WGS sequence"/>
</dbReference>